<dbReference type="Pfam" id="PF05648">
    <property type="entry name" value="PEX11"/>
    <property type="match status" value="1"/>
</dbReference>
<dbReference type="PANTHER" id="PTHR20990">
    <property type="entry name" value="PEROXISOMAL BIOGENESIS FACTOR 11"/>
    <property type="match status" value="1"/>
</dbReference>
<evidence type="ECO:0000256" key="4">
    <source>
        <dbReference type="SAM" id="Phobius"/>
    </source>
</evidence>
<dbReference type="InterPro" id="IPR008733">
    <property type="entry name" value="PEX11"/>
</dbReference>
<dbReference type="KEGG" id="pmac:106712917"/>
<dbReference type="GO" id="GO:0016559">
    <property type="term" value="P:peroxisome fission"/>
    <property type="evidence" value="ECO:0007669"/>
    <property type="project" value="InterPro"/>
</dbReference>
<evidence type="ECO:0000256" key="2">
    <source>
        <dbReference type="ARBA" id="ARBA00023140"/>
    </source>
</evidence>
<comment type="subcellular location">
    <subcellularLocation>
        <location evidence="3">Peroxisome membrane</location>
    </subcellularLocation>
</comment>
<dbReference type="FunCoup" id="A0A0N1PHW8">
    <property type="interactions" value="256"/>
</dbReference>
<dbReference type="OrthoDB" id="10005898at2759"/>
<dbReference type="EMBL" id="KQ460650">
    <property type="protein sequence ID" value="KPJ13128.1"/>
    <property type="molecule type" value="Genomic_DNA"/>
</dbReference>
<reference evidence="5 6" key="1">
    <citation type="journal article" date="2015" name="Nat. Commun.">
        <title>Outbred genome sequencing and CRISPR/Cas9 gene editing in butterflies.</title>
        <authorList>
            <person name="Li X."/>
            <person name="Fan D."/>
            <person name="Zhang W."/>
            <person name="Liu G."/>
            <person name="Zhang L."/>
            <person name="Zhao L."/>
            <person name="Fang X."/>
            <person name="Chen L."/>
            <person name="Dong Y."/>
            <person name="Chen Y."/>
            <person name="Ding Y."/>
            <person name="Zhao R."/>
            <person name="Feng M."/>
            <person name="Zhu Y."/>
            <person name="Feng Y."/>
            <person name="Jiang X."/>
            <person name="Zhu D."/>
            <person name="Xiang H."/>
            <person name="Feng X."/>
            <person name="Li S."/>
            <person name="Wang J."/>
            <person name="Zhang G."/>
            <person name="Kronforst M.R."/>
            <person name="Wang W."/>
        </authorList>
    </citation>
    <scope>NUCLEOTIDE SEQUENCE [LARGE SCALE GENOMIC DNA]</scope>
    <source>
        <strain evidence="5">Ya'a_city_454_Pm</strain>
        <tissue evidence="5">Whole body</tissue>
    </source>
</reference>
<accession>A0A0N1PHW8</accession>
<dbReference type="PANTHER" id="PTHR20990:SF1">
    <property type="entry name" value="PEROXISOMAL MEMBRANE PROTEIN 11C"/>
    <property type="match status" value="1"/>
</dbReference>
<evidence type="ECO:0000256" key="3">
    <source>
        <dbReference type="ARBA" id="ARBA00046271"/>
    </source>
</evidence>
<dbReference type="AlphaFoldDB" id="A0A0N1PHW8"/>
<proteinExistence type="predicted"/>
<keyword evidence="2" id="KW-0576">Peroxisome</keyword>
<keyword evidence="6" id="KW-1185">Reference proteome</keyword>
<evidence type="ECO:0000256" key="1">
    <source>
        <dbReference type="ARBA" id="ARBA00023136"/>
    </source>
</evidence>
<dbReference type="STRING" id="76193.A0A0N1PHW8"/>
<dbReference type="InParanoid" id="A0A0N1PHW8"/>
<keyword evidence="4" id="KW-1133">Transmembrane helix</keyword>
<sequence>MSSIVEDICELLDSYNGRDKVVRLTCYAFKLYGCIKGEQPWQTAGSRLSNARMILRLFDDIPMIRHTYNYGLGKHESSKMAAFLGVLANMVDQAFLPVEKACWLHEVGILKLSTKTADTLEVVSTALWAASLYISLLQTLRSLRHLWWSRDCLQTCSENGGVDARKNLDVRLTLGAVTAGKLCLDIAHAVSCLPPGWLWGERIGPTKVAAIATTSSVIGIALYFARKRLIK</sequence>
<name>A0A0N1PHW8_PAPMA</name>
<dbReference type="InterPro" id="IPR026510">
    <property type="entry name" value="PEX11C_met"/>
</dbReference>
<gene>
    <name evidence="5" type="ORF">RR48_05237</name>
</gene>
<organism evidence="5 6">
    <name type="scientific">Papilio machaon</name>
    <name type="common">Old World swallowtail butterfly</name>
    <dbReference type="NCBI Taxonomy" id="76193"/>
    <lineage>
        <taxon>Eukaryota</taxon>
        <taxon>Metazoa</taxon>
        <taxon>Ecdysozoa</taxon>
        <taxon>Arthropoda</taxon>
        <taxon>Hexapoda</taxon>
        <taxon>Insecta</taxon>
        <taxon>Pterygota</taxon>
        <taxon>Neoptera</taxon>
        <taxon>Endopterygota</taxon>
        <taxon>Lepidoptera</taxon>
        <taxon>Glossata</taxon>
        <taxon>Ditrysia</taxon>
        <taxon>Papilionoidea</taxon>
        <taxon>Papilionidae</taxon>
        <taxon>Papilioninae</taxon>
        <taxon>Papilio</taxon>
    </lineage>
</organism>
<keyword evidence="4" id="KW-0812">Transmembrane</keyword>
<dbReference type="GO" id="GO:0005778">
    <property type="term" value="C:peroxisomal membrane"/>
    <property type="evidence" value="ECO:0007669"/>
    <property type="project" value="UniProtKB-SubCell"/>
</dbReference>
<feature type="transmembrane region" description="Helical" evidence="4">
    <location>
        <begin position="208"/>
        <end position="225"/>
    </location>
</feature>
<evidence type="ECO:0000313" key="6">
    <source>
        <dbReference type="Proteomes" id="UP000053240"/>
    </source>
</evidence>
<protein>
    <submittedName>
        <fullName evidence="5">Peroxisomal membrane protein 11C</fullName>
    </submittedName>
</protein>
<dbReference type="Proteomes" id="UP000053240">
    <property type="component" value="Unassembled WGS sequence"/>
</dbReference>
<keyword evidence="1 4" id="KW-0472">Membrane</keyword>
<evidence type="ECO:0000313" key="5">
    <source>
        <dbReference type="EMBL" id="KPJ13128.1"/>
    </source>
</evidence>